<dbReference type="SUPFAM" id="SSF82199">
    <property type="entry name" value="SET domain"/>
    <property type="match status" value="1"/>
</dbReference>
<feature type="compositionally biased region" description="Polar residues" evidence="1">
    <location>
        <begin position="451"/>
        <end position="464"/>
    </location>
</feature>
<dbReference type="SMART" id="SM00317">
    <property type="entry name" value="SET"/>
    <property type="match status" value="1"/>
</dbReference>
<evidence type="ECO:0000256" key="1">
    <source>
        <dbReference type="SAM" id="MobiDB-lite"/>
    </source>
</evidence>
<keyword evidence="4" id="KW-0067">ATP-binding</keyword>
<dbReference type="InterPro" id="IPR046341">
    <property type="entry name" value="SET_dom_sf"/>
</dbReference>
<reference evidence="3 5" key="1">
    <citation type="submission" date="2017-11" db="EMBL/GenBank/DDBJ databases">
        <title>The genome of Rhizophagus clarus HR1 reveals common genetic basis of auxotrophy among arbuscular mycorrhizal fungi.</title>
        <authorList>
            <person name="Kobayashi Y."/>
        </authorList>
    </citation>
    <scope>NUCLEOTIDE SEQUENCE [LARGE SCALE GENOMIC DNA]</scope>
    <source>
        <strain evidence="3 5">HR1</strain>
    </source>
</reference>
<dbReference type="AlphaFoldDB" id="A0A2Z6S145"/>
<accession>A0A2Z6S145</accession>
<evidence type="ECO:0000259" key="2">
    <source>
        <dbReference type="PROSITE" id="PS50280"/>
    </source>
</evidence>
<dbReference type="STRING" id="94130.A0A2Z6S145"/>
<dbReference type="Pfam" id="PF00856">
    <property type="entry name" value="SET"/>
    <property type="match status" value="1"/>
</dbReference>
<name>A0A2Z6S145_9GLOM</name>
<reference evidence="4" key="2">
    <citation type="submission" date="2019-10" db="EMBL/GenBank/DDBJ databases">
        <title>Conservation and host-specific expression of non-tandemly repeated heterogenous ribosome RNA gene in arbuscular mycorrhizal fungi.</title>
        <authorList>
            <person name="Maeda T."/>
            <person name="Kobayashi Y."/>
            <person name="Nakagawa T."/>
            <person name="Ezawa T."/>
            <person name="Yamaguchi K."/>
            <person name="Bino T."/>
            <person name="Nishimoto Y."/>
            <person name="Shigenobu S."/>
            <person name="Kawaguchi M."/>
        </authorList>
    </citation>
    <scope>NUCLEOTIDE SEQUENCE</scope>
    <source>
        <strain evidence="4">HR1</strain>
    </source>
</reference>
<evidence type="ECO:0000313" key="3">
    <source>
        <dbReference type="EMBL" id="GBC06753.1"/>
    </source>
</evidence>
<dbReference type="Gene3D" id="2.170.270.10">
    <property type="entry name" value="SET domain"/>
    <property type="match status" value="1"/>
</dbReference>
<keyword evidence="5" id="KW-1185">Reference proteome</keyword>
<dbReference type="Proteomes" id="UP000247702">
    <property type="component" value="Unassembled WGS sequence"/>
</dbReference>
<feature type="compositionally biased region" description="Acidic residues" evidence="1">
    <location>
        <begin position="668"/>
        <end position="689"/>
    </location>
</feature>
<feature type="region of interest" description="Disordered" evidence="1">
    <location>
        <begin position="655"/>
        <end position="776"/>
    </location>
</feature>
<organism evidence="3 5">
    <name type="scientific">Rhizophagus clarus</name>
    <dbReference type="NCBI Taxonomy" id="94130"/>
    <lineage>
        <taxon>Eukaryota</taxon>
        <taxon>Fungi</taxon>
        <taxon>Fungi incertae sedis</taxon>
        <taxon>Mucoromycota</taxon>
        <taxon>Glomeromycotina</taxon>
        <taxon>Glomeromycetes</taxon>
        <taxon>Glomerales</taxon>
        <taxon>Glomeraceae</taxon>
        <taxon>Rhizophagus</taxon>
    </lineage>
</organism>
<dbReference type="InterPro" id="IPR001138">
    <property type="entry name" value="Zn2Cys6_DnaBD"/>
</dbReference>
<protein>
    <submittedName>
        <fullName evidence="4">DEAD/DEAH box helicase domain containing protein</fullName>
    </submittedName>
</protein>
<keyword evidence="4" id="KW-0347">Helicase</keyword>
<feature type="compositionally biased region" description="Basic residues" evidence="1">
    <location>
        <begin position="708"/>
        <end position="736"/>
    </location>
</feature>
<dbReference type="EMBL" id="BLAL01000187">
    <property type="protein sequence ID" value="GES89491.1"/>
    <property type="molecule type" value="Genomic_DNA"/>
</dbReference>
<dbReference type="Proteomes" id="UP000615446">
    <property type="component" value="Unassembled WGS sequence"/>
</dbReference>
<dbReference type="GO" id="GO:0000981">
    <property type="term" value="F:DNA-binding transcription factor activity, RNA polymerase II-specific"/>
    <property type="evidence" value="ECO:0007669"/>
    <property type="project" value="InterPro"/>
</dbReference>
<feature type="region of interest" description="Disordered" evidence="1">
    <location>
        <begin position="450"/>
        <end position="475"/>
    </location>
</feature>
<dbReference type="GO" id="GO:0008270">
    <property type="term" value="F:zinc ion binding"/>
    <property type="evidence" value="ECO:0007669"/>
    <property type="project" value="InterPro"/>
</dbReference>
<dbReference type="PROSITE" id="PS50280">
    <property type="entry name" value="SET"/>
    <property type="match status" value="1"/>
</dbReference>
<dbReference type="EMBL" id="BEXD01004095">
    <property type="protein sequence ID" value="GBC06753.1"/>
    <property type="molecule type" value="Genomic_DNA"/>
</dbReference>
<dbReference type="CDD" id="cd00067">
    <property type="entry name" value="GAL4"/>
    <property type="match status" value="1"/>
</dbReference>
<sequence length="776" mass="88334">MSGNSRKKKVELSGTLKQWLEPRIRLKLRHQKGLTNEQARVDIIKDTCIKILSPLPLNVFASAISRLAQIEEMDRLYLIERLLNITPNPDMVSGERANDLREFLVATLSPSNADASGATTIEIEPNLMEVAKSVLQQSHRDWIGTREALSTFLKECTAKFNTEKKVFMVYPHLSDISRKLFLEKEQRTSVEYFFACIQNVANSMGYKFKDLIRIEVPTRDQDKIQKLMSEFFPKGIKLEDDEDPNYNHKRRIRPPLLRPRWHNQQHMMLLALQNSPDYTLARGDLIDAAISLDEKLSAVTGLPRCFTGQTPRNSASACLTTNADKYFTVFKKDPNSHINYYKLSFIPNDLDDAINHYMRWMNDIIEHDWPLCFGKQKKLKTVQNSGHIVMLSVGAVSNPLHSRCRRCVAESSCDTKLPACGKCKSRGHLCIYPFRAGVYEKTERVKVKCSASPTSQTNQNQNGVVDTRPATATRNKKKLQQQIAEQQKRMESGDPDVCRASLPDEILDGLDLSNVPKSLDDVVEVRTSTIPNAGNGLFAKRNLPIGTPLGFYFGVPMMEDEFDERKDKVGKASHYSMRYKHTILDATDEKGEPFTKRDGPIFCPFHFMNEDPFGNMVFLEGSEVNQVICWTKRDIKKGEELFVYYGGDVDREHWGQAENSEQVACVGDSEEEEMEFSDENVTDEEDDEPIDKYEENGNAKNIDGNKVAGKKRKTPNKKQTSKKRTKRAASSNKRKKVIESEFGSEESLVAADDESMDYSVNMYDTPPKKKKAVKKR</sequence>
<dbReference type="InterPro" id="IPR001214">
    <property type="entry name" value="SET_dom"/>
</dbReference>
<keyword evidence="4" id="KW-0547">Nucleotide-binding</keyword>
<dbReference type="OrthoDB" id="5560686at2759"/>
<comment type="caution">
    <text evidence="3">The sequence shown here is derived from an EMBL/GenBank/DDBJ whole genome shotgun (WGS) entry which is preliminary data.</text>
</comment>
<proteinExistence type="predicted"/>
<dbReference type="GO" id="GO:0004386">
    <property type="term" value="F:helicase activity"/>
    <property type="evidence" value="ECO:0007669"/>
    <property type="project" value="UniProtKB-KW"/>
</dbReference>
<keyword evidence="4" id="KW-0378">Hydrolase</keyword>
<feature type="domain" description="SET" evidence="2">
    <location>
        <begin position="521"/>
        <end position="646"/>
    </location>
</feature>
<evidence type="ECO:0000313" key="5">
    <source>
        <dbReference type="Proteomes" id="UP000247702"/>
    </source>
</evidence>
<gene>
    <name evidence="4" type="ORF">RCL2_001638900</name>
    <name evidence="3" type="ORF">RclHR1_07010009</name>
</gene>
<evidence type="ECO:0000313" key="4">
    <source>
        <dbReference type="EMBL" id="GES89491.1"/>
    </source>
</evidence>